<reference evidence="4 5" key="1">
    <citation type="submission" date="2019-12" db="EMBL/GenBank/DDBJ databases">
        <title>Isolation and characterization of three novel carbon monoxide-oxidizing members of Halobacteria from salione crusts and soils.</title>
        <authorList>
            <person name="Myers M.R."/>
            <person name="King G.M."/>
        </authorList>
    </citation>
    <scope>NUCLEOTIDE SEQUENCE [LARGE SCALE GENOMIC DNA]</scope>
    <source>
        <strain evidence="4 5">WSH3</strain>
    </source>
</reference>
<feature type="transmembrane region" description="Helical" evidence="2">
    <location>
        <begin position="6"/>
        <end position="25"/>
    </location>
</feature>
<accession>A0A6B0T1Q1</accession>
<feature type="domain" description="DUF7577" evidence="3">
    <location>
        <begin position="65"/>
        <end position="89"/>
    </location>
</feature>
<keyword evidence="2" id="KW-0812">Transmembrane</keyword>
<dbReference type="Proteomes" id="UP000466535">
    <property type="component" value="Unassembled WGS sequence"/>
</dbReference>
<proteinExistence type="predicted"/>
<keyword evidence="2" id="KW-1133">Transmembrane helix</keyword>
<protein>
    <recommendedName>
        <fullName evidence="3">DUF7577 domain-containing protein</fullName>
    </recommendedName>
</protein>
<dbReference type="InterPro" id="IPR055999">
    <property type="entry name" value="DUF7577"/>
</dbReference>
<dbReference type="RefSeq" id="WP_159763238.1">
    <property type="nucleotide sequence ID" value="NZ_WUUT01000002.1"/>
</dbReference>
<evidence type="ECO:0000313" key="4">
    <source>
        <dbReference type="EMBL" id="MXR51087.1"/>
    </source>
</evidence>
<dbReference type="Pfam" id="PF24463">
    <property type="entry name" value="DUF7577"/>
    <property type="match status" value="1"/>
</dbReference>
<gene>
    <name evidence="4" type="ORF">GRX03_05630</name>
</gene>
<feature type="compositionally biased region" description="Basic and acidic residues" evidence="1">
    <location>
        <begin position="45"/>
        <end position="64"/>
    </location>
</feature>
<keyword evidence="5" id="KW-1185">Reference proteome</keyword>
<sequence>MYGQLWLLIALAAGFVGLGLGLYVLRNILREAIERQTADEPTPAEPEREGHPEPERPAQDERAGRRTCPNCQTVNEPGFRYCSECASRL</sequence>
<organism evidence="4 5">
    <name type="scientific">Halovenus carboxidivorans</name>
    <dbReference type="NCBI Taxonomy" id="2692199"/>
    <lineage>
        <taxon>Archaea</taxon>
        <taxon>Methanobacteriati</taxon>
        <taxon>Methanobacteriota</taxon>
        <taxon>Stenosarchaea group</taxon>
        <taxon>Halobacteria</taxon>
        <taxon>Halobacteriales</taxon>
        <taxon>Haloarculaceae</taxon>
        <taxon>Halovenus</taxon>
    </lineage>
</organism>
<dbReference type="EMBL" id="WUUT01000002">
    <property type="protein sequence ID" value="MXR51087.1"/>
    <property type="molecule type" value="Genomic_DNA"/>
</dbReference>
<keyword evidence="2" id="KW-0472">Membrane</keyword>
<name>A0A6B0T1Q1_9EURY</name>
<dbReference type="OrthoDB" id="330661at2157"/>
<evidence type="ECO:0000259" key="3">
    <source>
        <dbReference type="Pfam" id="PF24463"/>
    </source>
</evidence>
<feature type="region of interest" description="Disordered" evidence="1">
    <location>
        <begin position="34"/>
        <end position="70"/>
    </location>
</feature>
<evidence type="ECO:0000256" key="1">
    <source>
        <dbReference type="SAM" id="MobiDB-lite"/>
    </source>
</evidence>
<evidence type="ECO:0000313" key="5">
    <source>
        <dbReference type="Proteomes" id="UP000466535"/>
    </source>
</evidence>
<evidence type="ECO:0000256" key="2">
    <source>
        <dbReference type="SAM" id="Phobius"/>
    </source>
</evidence>
<comment type="caution">
    <text evidence="4">The sequence shown here is derived from an EMBL/GenBank/DDBJ whole genome shotgun (WGS) entry which is preliminary data.</text>
</comment>
<dbReference type="AlphaFoldDB" id="A0A6B0T1Q1"/>